<name>A0ACB8ZQ45_CICIN</name>
<evidence type="ECO:0000313" key="2">
    <source>
        <dbReference type="Proteomes" id="UP001055811"/>
    </source>
</evidence>
<reference evidence="1 2" key="2">
    <citation type="journal article" date="2022" name="Mol. Ecol. Resour.">
        <title>The genomes of chicory, endive, great burdock and yacon provide insights into Asteraceae paleo-polyploidization history and plant inulin production.</title>
        <authorList>
            <person name="Fan W."/>
            <person name="Wang S."/>
            <person name="Wang H."/>
            <person name="Wang A."/>
            <person name="Jiang F."/>
            <person name="Liu H."/>
            <person name="Zhao H."/>
            <person name="Xu D."/>
            <person name="Zhang Y."/>
        </authorList>
    </citation>
    <scope>NUCLEOTIDE SEQUENCE [LARGE SCALE GENOMIC DNA]</scope>
    <source>
        <strain evidence="2">cv. Punajuju</strain>
        <tissue evidence="1">Leaves</tissue>
    </source>
</reference>
<organism evidence="1 2">
    <name type="scientific">Cichorium intybus</name>
    <name type="common">Chicory</name>
    <dbReference type="NCBI Taxonomy" id="13427"/>
    <lineage>
        <taxon>Eukaryota</taxon>
        <taxon>Viridiplantae</taxon>
        <taxon>Streptophyta</taxon>
        <taxon>Embryophyta</taxon>
        <taxon>Tracheophyta</taxon>
        <taxon>Spermatophyta</taxon>
        <taxon>Magnoliopsida</taxon>
        <taxon>eudicotyledons</taxon>
        <taxon>Gunneridae</taxon>
        <taxon>Pentapetalae</taxon>
        <taxon>asterids</taxon>
        <taxon>campanulids</taxon>
        <taxon>Asterales</taxon>
        <taxon>Asteraceae</taxon>
        <taxon>Cichorioideae</taxon>
        <taxon>Cichorieae</taxon>
        <taxon>Cichoriinae</taxon>
        <taxon>Cichorium</taxon>
    </lineage>
</organism>
<protein>
    <submittedName>
        <fullName evidence="1">Uncharacterized protein</fullName>
    </submittedName>
</protein>
<gene>
    <name evidence="1" type="ORF">L2E82_44203</name>
</gene>
<evidence type="ECO:0000313" key="1">
    <source>
        <dbReference type="EMBL" id="KAI3699728.1"/>
    </source>
</evidence>
<keyword evidence="2" id="KW-1185">Reference proteome</keyword>
<proteinExistence type="predicted"/>
<comment type="caution">
    <text evidence="1">The sequence shown here is derived from an EMBL/GenBank/DDBJ whole genome shotgun (WGS) entry which is preliminary data.</text>
</comment>
<accession>A0ACB8ZQ45</accession>
<sequence length="95" mass="10215">MFYLPLLKCDSAVASTDLCNSSIVTNESLVFEFKLIPFFSSILQSLVLEFKLFLFQVLTKRAGCGGGAVRNGNEATKPVVVSSDVGSSFTEINGV</sequence>
<dbReference type="Proteomes" id="UP001055811">
    <property type="component" value="Linkage Group LG08"/>
</dbReference>
<dbReference type="EMBL" id="CM042016">
    <property type="protein sequence ID" value="KAI3699728.1"/>
    <property type="molecule type" value="Genomic_DNA"/>
</dbReference>
<reference evidence="2" key="1">
    <citation type="journal article" date="2022" name="Mol. Ecol. Resour.">
        <title>The genomes of chicory, endive, great burdock and yacon provide insights into Asteraceae palaeo-polyploidization history and plant inulin production.</title>
        <authorList>
            <person name="Fan W."/>
            <person name="Wang S."/>
            <person name="Wang H."/>
            <person name="Wang A."/>
            <person name="Jiang F."/>
            <person name="Liu H."/>
            <person name="Zhao H."/>
            <person name="Xu D."/>
            <person name="Zhang Y."/>
        </authorList>
    </citation>
    <scope>NUCLEOTIDE SEQUENCE [LARGE SCALE GENOMIC DNA]</scope>
    <source>
        <strain evidence="2">cv. Punajuju</strain>
    </source>
</reference>